<keyword evidence="4 6" id="KW-0804">Transcription</keyword>
<dbReference type="InterPro" id="IPR007018">
    <property type="entry name" value="Mediator_Med6"/>
</dbReference>
<comment type="similarity">
    <text evidence="2 6">Belongs to the Mediator complex subunit 6 family.</text>
</comment>
<evidence type="ECO:0000256" key="4">
    <source>
        <dbReference type="ARBA" id="ARBA00023163"/>
    </source>
</evidence>
<evidence type="ECO:0000256" key="3">
    <source>
        <dbReference type="ARBA" id="ARBA00023015"/>
    </source>
</evidence>
<dbReference type="GO" id="GO:0016592">
    <property type="term" value="C:mediator complex"/>
    <property type="evidence" value="ECO:0007669"/>
    <property type="project" value="InterPro"/>
</dbReference>
<sequence>MTTPPPGVNFKVGPPVPVVSPGTDMTGICFRDQVWLNSYLLDQNMVFDYFTLSPFYDWTCNNPDVIHSPT</sequence>
<keyword evidence="8" id="KW-1185">Reference proteome</keyword>
<dbReference type="GO" id="GO:0006357">
    <property type="term" value="P:regulation of transcription by RNA polymerase II"/>
    <property type="evidence" value="ECO:0007669"/>
    <property type="project" value="InterPro"/>
</dbReference>
<comment type="subunit">
    <text evidence="6">Component of the Mediator complex.</text>
</comment>
<proteinExistence type="inferred from homology"/>
<accession>A0AAD5IDX2</accession>
<name>A0AAD5IDX2_ACENE</name>
<keyword evidence="5 6" id="KW-0539">Nucleus</keyword>
<dbReference type="Gene3D" id="3.10.450.580">
    <property type="entry name" value="Mediator complex, subunit Med6"/>
    <property type="match status" value="1"/>
</dbReference>
<comment type="caution">
    <text evidence="7">The sequence shown here is derived from an EMBL/GenBank/DDBJ whole genome shotgun (WGS) entry which is preliminary data.</text>
</comment>
<protein>
    <recommendedName>
        <fullName evidence="6">Mediator of RNA polymerase II transcription subunit 6</fullName>
    </recommendedName>
    <alternativeName>
        <fullName evidence="6">Mediator complex subunit 6</fullName>
    </alternativeName>
</protein>
<dbReference type="GO" id="GO:0003712">
    <property type="term" value="F:transcription coregulator activity"/>
    <property type="evidence" value="ECO:0007669"/>
    <property type="project" value="InterPro"/>
</dbReference>
<dbReference type="InterPro" id="IPR038566">
    <property type="entry name" value="Mediator_Med6_sf"/>
</dbReference>
<keyword evidence="6" id="KW-0010">Activator</keyword>
<comment type="function">
    <text evidence="6">Component of the Mediator complex, a coactivator involved in the regulated transcription of nearly all RNA polymerase II-dependent genes. Mediator functions as a bridge to convey information from gene-specific regulatory proteins to the basal RNA polymerase II transcription machinery. Mediator is recruited to promoters by direct interactions with regulatory proteins and serves as a scaffold for the assembly of a functional preinitiation complex with RNA polymerase II and the general transcription factors.</text>
</comment>
<evidence type="ECO:0000256" key="6">
    <source>
        <dbReference type="RuleBase" id="RU364143"/>
    </source>
</evidence>
<comment type="subcellular location">
    <subcellularLocation>
        <location evidence="1 6">Nucleus</location>
    </subcellularLocation>
</comment>
<dbReference type="AlphaFoldDB" id="A0AAD5IDX2"/>
<evidence type="ECO:0000313" key="7">
    <source>
        <dbReference type="EMBL" id="KAI9161048.1"/>
    </source>
</evidence>
<dbReference type="PANTHER" id="PTHR13104">
    <property type="entry name" value="MED-6-RELATED"/>
    <property type="match status" value="1"/>
</dbReference>
<dbReference type="Proteomes" id="UP001064489">
    <property type="component" value="Chromosome 2"/>
</dbReference>
<evidence type="ECO:0000256" key="5">
    <source>
        <dbReference type="ARBA" id="ARBA00023242"/>
    </source>
</evidence>
<evidence type="ECO:0000256" key="2">
    <source>
        <dbReference type="ARBA" id="ARBA00007526"/>
    </source>
</evidence>
<reference evidence="7" key="2">
    <citation type="submission" date="2023-02" db="EMBL/GenBank/DDBJ databases">
        <authorList>
            <person name="Swenson N.G."/>
            <person name="Wegrzyn J.L."/>
            <person name="Mcevoy S.L."/>
        </authorList>
    </citation>
    <scope>NUCLEOTIDE SEQUENCE</scope>
    <source>
        <strain evidence="7">91603</strain>
        <tissue evidence="7">Leaf</tissue>
    </source>
</reference>
<dbReference type="EMBL" id="JAJSOW010000106">
    <property type="protein sequence ID" value="KAI9161048.1"/>
    <property type="molecule type" value="Genomic_DNA"/>
</dbReference>
<keyword evidence="3 6" id="KW-0805">Transcription regulation</keyword>
<dbReference type="Pfam" id="PF04934">
    <property type="entry name" value="Med6"/>
    <property type="match status" value="1"/>
</dbReference>
<evidence type="ECO:0000256" key="1">
    <source>
        <dbReference type="ARBA" id="ARBA00004123"/>
    </source>
</evidence>
<organism evidence="7 8">
    <name type="scientific">Acer negundo</name>
    <name type="common">Box elder</name>
    <dbReference type="NCBI Taxonomy" id="4023"/>
    <lineage>
        <taxon>Eukaryota</taxon>
        <taxon>Viridiplantae</taxon>
        <taxon>Streptophyta</taxon>
        <taxon>Embryophyta</taxon>
        <taxon>Tracheophyta</taxon>
        <taxon>Spermatophyta</taxon>
        <taxon>Magnoliopsida</taxon>
        <taxon>eudicotyledons</taxon>
        <taxon>Gunneridae</taxon>
        <taxon>Pentapetalae</taxon>
        <taxon>rosids</taxon>
        <taxon>malvids</taxon>
        <taxon>Sapindales</taxon>
        <taxon>Sapindaceae</taxon>
        <taxon>Hippocastanoideae</taxon>
        <taxon>Acereae</taxon>
        <taxon>Acer</taxon>
    </lineage>
</organism>
<evidence type="ECO:0000313" key="8">
    <source>
        <dbReference type="Proteomes" id="UP001064489"/>
    </source>
</evidence>
<reference evidence="7" key="1">
    <citation type="journal article" date="2022" name="Plant J.">
        <title>Strategies of tolerance reflected in two North American maple genomes.</title>
        <authorList>
            <person name="McEvoy S.L."/>
            <person name="Sezen U.U."/>
            <person name="Trouern-Trend A."/>
            <person name="McMahon S.M."/>
            <person name="Schaberg P.G."/>
            <person name="Yang J."/>
            <person name="Wegrzyn J.L."/>
            <person name="Swenson N.G."/>
        </authorList>
    </citation>
    <scope>NUCLEOTIDE SEQUENCE</scope>
    <source>
        <strain evidence="7">91603</strain>
    </source>
</reference>
<gene>
    <name evidence="6" type="primary">MED6</name>
    <name evidence="7" type="ORF">LWI28_013993</name>
</gene>